<evidence type="ECO:0000313" key="2">
    <source>
        <dbReference type="Proteomes" id="UP001157125"/>
    </source>
</evidence>
<dbReference type="EMBL" id="BSUN01000001">
    <property type="protein sequence ID" value="GMA35931.1"/>
    <property type="molecule type" value="Genomic_DNA"/>
</dbReference>
<comment type="caution">
    <text evidence="1">The sequence shown here is derived from an EMBL/GenBank/DDBJ whole genome shotgun (WGS) entry which is preliminary data.</text>
</comment>
<reference evidence="2" key="1">
    <citation type="journal article" date="2019" name="Int. J. Syst. Evol. Microbiol.">
        <title>The Global Catalogue of Microorganisms (GCM) 10K type strain sequencing project: providing services to taxonomists for standard genome sequencing and annotation.</title>
        <authorList>
            <consortium name="The Broad Institute Genomics Platform"/>
            <consortium name="The Broad Institute Genome Sequencing Center for Infectious Disease"/>
            <person name="Wu L."/>
            <person name="Ma J."/>
        </authorList>
    </citation>
    <scope>NUCLEOTIDE SEQUENCE [LARGE SCALE GENOMIC DNA]</scope>
    <source>
        <strain evidence="2">NBRC 112299</strain>
    </source>
</reference>
<sequence>MLVLEGLGHVAAHDRLGEAFDDGSLADAGLADQHGVVLGAAAQHLHHALHDELAAHDGVEFALARGLRVVAAELVEDGGAGGRALLGAAATSGRGLLALVAAEEPG</sequence>
<dbReference type="Proteomes" id="UP001157125">
    <property type="component" value="Unassembled WGS sequence"/>
</dbReference>
<organism evidence="1 2">
    <name type="scientific">Demequina litorisediminis</name>
    <dbReference type="NCBI Taxonomy" id="1849022"/>
    <lineage>
        <taxon>Bacteria</taxon>
        <taxon>Bacillati</taxon>
        <taxon>Actinomycetota</taxon>
        <taxon>Actinomycetes</taxon>
        <taxon>Micrococcales</taxon>
        <taxon>Demequinaceae</taxon>
        <taxon>Demequina</taxon>
    </lineage>
</organism>
<proteinExistence type="predicted"/>
<name>A0ABQ6IER5_9MICO</name>
<accession>A0ABQ6IER5</accession>
<evidence type="ECO:0000313" key="1">
    <source>
        <dbReference type="EMBL" id="GMA35931.1"/>
    </source>
</evidence>
<gene>
    <name evidence="1" type="ORF">GCM10025876_21350</name>
</gene>
<keyword evidence="2" id="KW-1185">Reference proteome</keyword>
<protein>
    <submittedName>
        <fullName evidence="1">Uncharacterized protein</fullName>
    </submittedName>
</protein>